<dbReference type="RefSeq" id="WP_012825288.1">
    <property type="nucleotide sequence ID" value="NC_013440.1"/>
</dbReference>
<dbReference type="Proteomes" id="UP000001880">
    <property type="component" value="Chromosome"/>
</dbReference>
<evidence type="ECO:0000313" key="3">
    <source>
        <dbReference type="Proteomes" id="UP000001880"/>
    </source>
</evidence>
<dbReference type="EMBL" id="CP001804">
    <property type="protein sequence ID" value="ACY12661.1"/>
    <property type="molecule type" value="Genomic_DNA"/>
</dbReference>
<name>D0LFM7_HALO1</name>
<keyword evidence="1" id="KW-0732">Signal</keyword>
<evidence type="ECO:0000313" key="2">
    <source>
        <dbReference type="EMBL" id="ACY12661.1"/>
    </source>
</evidence>
<feature type="signal peptide" evidence="1">
    <location>
        <begin position="1"/>
        <end position="29"/>
    </location>
</feature>
<dbReference type="HOGENOM" id="CLU_1178897_0_0_7"/>
<reference evidence="2 3" key="1">
    <citation type="journal article" date="2010" name="Stand. Genomic Sci.">
        <title>Complete genome sequence of Haliangium ochraceum type strain (SMP-2).</title>
        <authorList>
            <consortium name="US DOE Joint Genome Institute (JGI-PGF)"/>
            <person name="Ivanova N."/>
            <person name="Daum C."/>
            <person name="Lang E."/>
            <person name="Abt B."/>
            <person name="Kopitz M."/>
            <person name="Saunders E."/>
            <person name="Lapidus A."/>
            <person name="Lucas S."/>
            <person name="Glavina Del Rio T."/>
            <person name="Nolan M."/>
            <person name="Tice H."/>
            <person name="Copeland A."/>
            <person name="Cheng J.F."/>
            <person name="Chen F."/>
            <person name="Bruce D."/>
            <person name="Goodwin L."/>
            <person name="Pitluck S."/>
            <person name="Mavromatis K."/>
            <person name="Pati A."/>
            <person name="Mikhailova N."/>
            <person name="Chen A."/>
            <person name="Palaniappan K."/>
            <person name="Land M."/>
            <person name="Hauser L."/>
            <person name="Chang Y.J."/>
            <person name="Jeffries C.D."/>
            <person name="Detter J.C."/>
            <person name="Brettin T."/>
            <person name="Rohde M."/>
            <person name="Goker M."/>
            <person name="Bristow J."/>
            <person name="Markowitz V."/>
            <person name="Eisen J.A."/>
            <person name="Hugenholtz P."/>
            <person name="Kyrpides N.C."/>
            <person name="Klenk H.P."/>
        </authorList>
    </citation>
    <scope>NUCLEOTIDE SEQUENCE [LARGE SCALE GENOMIC DNA]</scope>
    <source>
        <strain evidence="3">DSM 14365 / CIP 107738 / JCM 11303 / AJ 13395 / SMP-2</strain>
    </source>
</reference>
<protein>
    <recommendedName>
        <fullName evidence="4">Outer membrane protein beta-barrel domain-containing protein</fullName>
    </recommendedName>
</protein>
<sequence>MIPKSRNRIALCAAAFTMLGALSAAEVQAEEERKSVADKDEAKIGIGARLRYIHIPAQAIELFVEQSAGSASHPGVGVEFIREKGDMVFTIGVEYESISPRDGVYIDKGDSIPQDAVDYVEFEDFKWLALDISFIGQQPIFDDIIRLRYGAGIGIGMLMGEMRRTDYVCTSSDVDSCRQDPNAEQIDDPEDLPPVLPLLNVLLGLQFRPFDNVAINFEGGIRTAPFVGTTMAVLF</sequence>
<evidence type="ECO:0000256" key="1">
    <source>
        <dbReference type="SAM" id="SignalP"/>
    </source>
</evidence>
<evidence type="ECO:0008006" key="4">
    <source>
        <dbReference type="Google" id="ProtNLM"/>
    </source>
</evidence>
<keyword evidence="3" id="KW-1185">Reference proteome</keyword>
<gene>
    <name evidence="2" type="ordered locus">Hoch_0019</name>
</gene>
<dbReference type="AlphaFoldDB" id="D0LFM7"/>
<feature type="chain" id="PRO_5003010161" description="Outer membrane protein beta-barrel domain-containing protein" evidence="1">
    <location>
        <begin position="30"/>
        <end position="235"/>
    </location>
</feature>
<organism evidence="2 3">
    <name type="scientific">Haliangium ochraceum (strain DSM 14365 / JCM 11303 / SMP-2)</name>
    <dbReference type="NCBI Taxonomy" id="502025"/>
    <lineage>
        <taxon>Bacteria</taxon>
        <taxon>Pseudomonadati</taxon>
        <taxon>Myxococcota</taxon>
        <taxon>Polyangia</taxon>
        <taxon>Haliangiales</taxon>
        <taxon>Kofleriaceae</taxon>
        <taxon>Haliangium</taxon>
    </lineage>
</organism>
<proteinExistence type="predicted"/>
<dbReference type="KEGG" id="hoh:Hoch_0019"/>
<accession>D0LFM7</accession>